<protein>
    <recommendedName>
        <fullName evidence="3">RRM domain-containing protein</fullName>
    </recommendedName>
</protein>
<name>A0A177CB78_9PLEO</name>
<dbReference type="AlphaFoldDB" id="A0A177CB78"/>
<keyword evidence="1" id="KW-0694">RNA-binding</keyword>
<dbReference type="EMBL" id="KV441553">
    <property type="protein sequence ID" value="OAG04923.1"/>
    <property type="molecule type" value="Genomic_DNA"/>
</dbReference>
<dbReference type="Pfam" id="PF00076">
    <property type="entry name" value="RRM_1"/>
    <property type="match status" value="1"/>
</dbReference>
<dbReference type="SMART" id="SM00360">
    <property type="entry name" value="RRM"/>
    <property type="match status" value="1"/>
</dbReference>
<feature type="region of interest" description="Disordered" evidence="2">
    <location>
        <begin position="330"/>
        <end position="418"/>
    </location>
</feature>
<evidence type="ECO:0000259" key="3">
    <source>
        <dbReference type="PROSITE" id="PS50102"/>
    </source>
</evidence>
<feature type="compositionally biased region" description="Pro residues" evidence="2">
    <location>
        <begin position="388"/>
        <end position="401"/>
    </location>
</feature>
<keyword evidence="5" id="KW-1185">Reference proteome</keyword>
<evidence type="ECO:0000256" key="2">
    <source>
        <dbReference type="SAM" id="MobiDB-lite"/>
    </source>
</evidence>
<feature type="domain" description="RRM" evidence="3">
    <location>
        <begin position="593"/>
        <end position="674"/>
    </location>
</feature>
<feature type="region of interest" description="Disordered" evidence="2">
    <location>
        <begin position="825"/>
        <end position="845"/>
    </location>
</feature>
<dbReference type="OrthoDB" id="3800936at2759"/>
<feature type="compositionally biased region" description="Polar residues" evidence="2">
    <location>
        <begin position="475"/>
        <end position="487"/>
    </location>
</feature>
<evidence type="ECO:0000313" key="5">
    <source>
        <dbReference type="Proteomes" id="UP000077069"/>
    </source>
</evidence>
<feature type="region of interest" description="Disordered" evidence="2">
    <location>
        <begin position="1"/>
        <end position="93"/>
    </location>
</feature>
<dbReference type="STRING" id="1460663.A0A177CB78"/>
<dbReference type="InterPro" id="IPR012677">
    <property type="entry name" value="Nucleotide-bd_a/b_plait_sf"/>
</dbReference>
<dbReference type="Gene3D" id="3.30.70.330">
    <property type="match status" value="1"/>
</dbReference>
<dbReference type="InterPro" id="IPR000504">
    <property type="entry name" value="RRM_dom"/>
</dbReference>
<feature type="compositionally biased region" description="Low complexity" evidence="2">
    <location>
        <begin position="16"/>
        <end position="27"/>
    </location>
</feature>
<dbReference type="Proteomes" id="UP000077069">
    <property type="component" value="Unassembled WGS sequence"/>
</dbReference>
<dbReference type="InParanoid" id="A0A177CB78"/>
<organism evidence="4 5">
    <name type="scientific">Paraphaeosphaeria sporulosa</name>
    <dbReference type="NCBI Taxonomy" id="1460663"/>
    <lineage>
        <taxon>Eukaryota</taxon>
        <taxon>Fungi</taxon>
        <taxon>Dikarya</taxon>
        <taxon>Ascomycota</taxon>
        <taxon>Pezizomycotina</taxon>
        <taxon>Dothideomycetes</taxon>
        <taxon>Pleosporomycetidae</taxon>
        <taxon>Pleosporales</taxon>
        <taxon>Massarineae</taxon>
        <taxon>Didymosphaeriaceae</taxon>
        <taxon>Paraphaeosphaeria</taxon>
    </lineage>
</organism>
<dbReference type="PROSITE" id="PS50102">
    <property type="entry name" value="RRM"/>
    <property type="match status" value="1"/>
</dbReference>
<evidence type="ECO:0000256" key="1">
    <source>
        <dbReference type="PROSITE-ProRule" id="PRU00176"/>
    </source>
</evidence>
<sequence length="845" mass="92241">MANVERPPSAAPPAAAPTSTPDSTPATGKAALHTAPPVSSPASSEKTAIAAACSTRVSPRLRRMNAQPGTGAAVFSTDGGRHPHRNPPFPPAPVIVRSDKTQGVFEFAGYWREKCPEFYHCFFPSAGWTITDLWDDADIHLESPGFLEDVLGAICHDNLVSVTKFAQAWGPLNPEKLEKLAKYTDLMYDTNDQFAIVDEIFTKGEQDDCPRHFLYHTTWALRHGMQMYMVKHHAAQSASPVGLTCKAQPLSPTINDRRTTAELSHKSAVIVRPQSAFPGSSNSVPGPVQSAPNAPLMRQPSFPSSHIQRTLPHAGDFLIMGHCAPMIPVPYPGPPRHNKRRDRPGTNSYTQTPHMHGFVENGRMPSGEHPRHLSGPSLHGGTVHRYGPPMPGPFNPFPPGARLPSNTSVTSPPMHPNQVDHMEMMSRVAMFPPPGPILPQLHDSAYQQYAPTPFMDMSNNLQYPQGRDTDAPGMQRSNSQSTKTSGLFNPYGAERPDKAGFTTTGPRKGGRGNYSNNADRGRKSSAGTFDRSLYGSYPSDSAENGMRGGSGQFFEGTQVRQLSNGLEVDPSIVNDKQFGCSYDFIGPQNNTVRLLYVKNLPKEVDASELRVAFLESTGVGPESVQIKRNFDSKDFTQAFVSFDTVDEARTALEAVNAKNLKFRDRELHVSVARRYFQYPMSSQQPRGASHEFRRPAESNVASVGSIQYSPQDARSDLHRANKLQQPEYPATRGSPEARKAKKILPKKKNHSAHEDRQSEIGEASHPSSNAISTFEAADSTRQDEPSLQDKNTDTSAGTAVRAPIEEVPSNVPVKGFVNISEETPSNGVEAALGNTVDETPIDMTT</sequence>
<gene>
    <name evidence="4" type="ORF">CC84DRAFT_809335</name>
</gene>
<feature type="compositionally biased region" description="Basic residues" evidence="2">
    <location>
        <begin position="739"/>
        <end position="750"/>
    </location>
</feature>
<dbReference type="GO" id="GO:0003723">
    <property type="term" value="F:RNA binding"/>
    <property type="evidence" value="ECO:0007669"/>
    <property type="project" value="UniProtKB-UniRule"/>
</dbReference>
<dbReference type="RefSeq" id="XP_018035288.1">
    <property type="nucleotide sequence ID" value="XM_018187505.1"/>
</dbReference>
<dbReference type="SUPFAM" id="SSF54928">
    <property type="entry name" value="RNA-binding domain, RBD"/>
    <property type="match status" value="1"/>
</dbReference>
<proteinExistence type="predicted"/>
<feature type="compositionally biased region" description="Polar residues" evidence="2">
    <location>
        <begin position="699"/>
        <end position="712"/>
    </location>
</feature>
<evidence type="ECO:0000313" key="4">
    <source>
        <dbReference type="EMBL" id="OAG04923.1"/>
    </source>
</evidence>
<reference evidence="4 5" key="1">
    <citation type="submission" date="2016-05" db="EMBL/GenBank/DDBJ databases">
        <title>Comparative analysis of secretome profiles of manganese(II)-oxidizing ascomycete fungi.</title>
        <authorList>
            <consortium name="DOE Joint Genome Institute"/>
            <person name="Zeiner C.A."/>
            <person name="Purvine S.O."/>
            <person name="Zink E.M."/>
            <person name="Wu S."/>
            <person name="Pasa-Tolic L."/>
            <person name="Chaput D.L."/>
            <person name="Haridas S."/>
            <person name="Grigoriev I.V."/>
            <person name="Santelli C.M."/>
            <person name="Hansel C.M."/>
        </authorList>
    </citation>
    <scope>NUCLEOTIDE SEQUENCE [LARGE SCALE GENOMIC DNA]</scope>
    <source>
        <strain evidence="4 5">AP3s5-JAC2a</strain>
    </source>
</reference>
<accession>A0A177CB78</accession>
<dbReference type="CDD" id="cd00590">
    <property type="entry name" value="RRM_SF"/>
    <property type="match status" value="1"/>
</dbReference>
<dbReference type="GeneID" id="28770991"/>
<dbReference type="InterPro" id="IPR035979">
    <property type="entry name" value="RBD_domain_sf"/>
</dbReference>
<feature type="region of interest" description="Disordered" evidence="2">
    <location>
        <begin position="455"/>
        <end position="549"/>
    </location>
</feature>
<feature type="region of interest" description="Disordered" evidence="2">
    <location>
        <begin position="682"/>
        <end position="806"/>
    </location>
</feature>